<reference evidence="3 4" key="1">
    <citation type="submission" date="2024-10" db="EMBL/GenBank/DDBJ databases">
        <title>The Natural Products Discovery Center: Release of the First 8490 Sequenced Strains for Exploring Actinobacteria Biosynthetic Diversity.</title>
        <authorList>
            <person name="Kalkreuter E."/>
            <person name="Kautsar S.A."/>
            <person name="Yang D."/>
            <person name="Bader C.D."/>
            <person name="Teijaro C.N."/>
            <person name="Fluegel L."/>
            <person name="Davis C.M."/>
            <person name="Simpson J.R."/>
            <person name="Lauterbach L."/>
            <person name="Steele A.D."/>
            <person name="Gui C."/>
            <person name="Meng S."/>
            <person name="Li G."/>
            <person name="Viehrig K."/>
            <person name="Ye F."/>
            <person name="Su P."/>
            <person name="Kiefer A.F."/>
            <person name="Nichols A."/>
            <person name="Cepeda A.J."/>
            <person name="Yan W."/>
            <person name="Fan B."/>
            <person name="Jiang Y."/>
            <person name="Adhikari A."/>
            <person name="Zheng C.-J."/>
            <person name="Schuster L."/>
            <person name="Cowan T.M."/>
            <person name="Smanski M.J."/>
            <person name="Chevrette M.G."/>
            <person name="De Carvalho L.P.S."/>
            <person name="Shen B."/>
        </authorList>
    </citation>
    <scope>NUCLEOTIDE SEQUENCE [LARGE SCALE GENOMIC DNA]</scope>
    <source>
        <strain evidence="3 4">NPDC020327</strain>
    </source>
</reference>
<gene>
    <name evidence="3" type="ORF">ACH429_20705</name>
</gene>
<feature type="compositionally biased region" description="Pro residues" evidence="1">
    <location>
        <begin position="64"/>
        <end position="74"/>
    </location>
</feature>
<keyword evidence="2" id="KW-0812">Transmembrane</keyword>
<feature type="region of interest" description="Disordered" evidence="1">
    <location>
        <begin position="38"/>
        <end position="74"/>
    </location>
</feature>
<accession>A0ABW7UVL7</accession>
<proteinExistence type="predicted"/>
<organism evidence="3 4">
    <name type="scientific">Streptomyces pathocidini</name>
    <dbReference type="NCBI Taxonomy" id="1650571"/>
    <lineage>
        <taxon>Bacteria</taxon>
        <taxon>Bacillati</taxon>
        <taxon>Actinomycetota</taxon>
        <taxon>Actinomycetes</taxon>
        <taxon>Kitasatosporales</taxon>
        <taxon>Streptomycetaceae</taxon>
        <taxon>Streptomyces</taxon>
    </lineage>
</organism>
<evidence type="ECO:0000313" key="3">
    <source>
        <dbReference type="EMBL" id="MFI1966498.1"/>
    </source>
</evidence>
<dbReference type="EMBL" id="JBIRWE010000009">
    <property type="protein sequence ID" value="MFI1966498.1"/>
    <property type="molecule type" value="Genomic_DNA"/>
</dbReference>
<evidence type="ECO:0000256" key="1">
    <source>
        <dbReference type="SAM" id="MobiDB-lite"/>
    </source>
</evidence>
<evidence type="ECO:0000313" key="4">
    <source>
        <dbReference type="Proteomes" id="UP001611548"/>
    </source>
</evidence>
<sequence>MLHPDLADVAQPRALVALGVVALLTTVGFTASGALAPAADRHRPAPASSQRPTHAPSPAAHQSTPPPSDTRPGK</sequence>
<keyword evidence="2" id="KW-0472">Membrane</keyword>
<feature type="transmembrane region" description="Helical" evidence="2">
    <location>
        <begin position="14"/>
        <end position="36"/>
    </location>
</feature>
<evidence type="ECO:0000256" key="2">
    <source>
        <dbReference type="SAM" id="Phobius"/>
    </source>
</evidence>
<name>A0ABW7UVL7_9ACTN</name>
<keyword evidence="4" id="KW-1185">Reference proteome</keyword>
<comment type="caution">
    <text evidence="3">The sequence shown here is derived from an EMBL/GenBank/DDBJ whole genome shotgun (WGS) entry which is preliminary data.</text>
</comment>
<dbReference type="RefSeq" id="WP_055473809.1">
    <property type="nucleotide sequence ID" value="NZ_JBIRWE010000009.1"/>
</dbReference>
<dbReference type="Proteomes" id="UP001611548">
    <property type="component" value="Unassembled WGS sequence"/>
</dbReference>
<protein>
    <submittedName>
        <fullName evidence="3">Uncharacterized protein</fullName>
    </submittedName>
</protein>
<keyword evidence="2" id="KW-1133">Transmembrane helix</keyword>